<dbReference type="OrthoDB" id="7560784at2"/>
<comment type="caution">
    <text evidence="2">The sequence shown here is derived from an EMBL/GenBank/DDBJ whole genome shotgun (WGS) entry which is preliminary data.</text>
</comment>
<dbReference type="EMBL" id="SSNZ01000013">
    <property type="protein sequence ID" value="THF47319.1"/>
    <property type="molecule type" value="Genomic_DNA"/>
</dbReference>
<name>A0A4S3ZPB1_9FLAO</name>
<dbReference type="RefSeq" id="WP_136404504.1">
    <property type="nucleotide sequence ID" value="NZ_SSNZ01000013.1"/>
</dbReference>
<feature type="domain" description="Pvc16 N-terminal" evidence="1">
    <location>
        <begin position="5"/>
        <end position="175"/>
    </location>
</feature>
<dbReference type="AlphaFoldDB" id="A0A4S3ZPB1"/>
<dbReference type="InterPro" id="IPR025351">
    <property type="entry name" value="Pvc16_N"/>
</dbReference>
<gene>
    <name evidence="2" type="ORF">E6C50_17285</name>
</gene>
<reference evidence="2 3" key="1">
    <citation type="submission" date="2019-04" db="EMBL/GenBank/DDBJ databases">
        <title>Flavobacterium sp. nov. isolated from construction timber.</title>
        <authorList>
            <person name="Lin S.-Y."/>
            <person name="Chang C.-T."/>
            <person name="Young C.-C."/>
        </authorList>
    </citation>
    <scope>NUCLEOTIDE SEQUENCE [LARGE SCALE GENOMIC DNA]</scope>
    <source>
        <strain evidence="2 3">CC-CTC003</strain>
    </source>
</reference>
<keyword evidence="3" id="KW-1185">Reference proteome</keyword>
<proteinExistence type="predicted"/>
<accession>A0A4S3ZPB1</accession>
<organism evidence="2 3">
    <name type="scientific">Flavobacterium supellecticarium</name>
    <dbReference type="NCBI Taxonomy" id="2565924"/>
    <lineage>
        <taxon>Bacteria</taxon>
        <taxon>Pseudomonadati</taxon>
        <taxon>Bacteroidota</taxon>
        <taxon>Flavobacteriia</taxon>
        <taxon>Flavobacteriales</taxon>
        <taxon>Flavobacteriaceae</taxon>
        <taxon>Flavobacterium</taxon>
    </lineage>
</organism>
<sequence>MIYKVLKALSDKLDHELNLPDPDCPVQEPVDVVIDSIAKEDNDATAISNKVVISLLSAEEESALKNTSRYEPIYPEGSTVPRGYKKKNPTAYLNLYVMVAANRDNYEIALRNISKVIQTFNTEKTFVNEAQGFSIKLQLHPLPFDQLSYVWGLLGGKVIPSALYKISIVKIQKKGETYPEIIEDIDILRREKKI</sequence>
<evidence type="ECO:0000259" key="1">
    <source>
        <dbReference type="Pfam" id="PF14065"/>
    </source>
</evidence>
<evidence type="ECO:0000313" key="2">
    <source>
        <dbReference type="EMBL" id="THF47319.1"/>
    </source>
</evidence>
<evidence type="ECO:0000313" key="3">
    <source>
        <dbReference type="Proteomes" id="UP000307507"/>
    </source>
</evidence>
<dbReference type="Proteomes" id="UP000307507">
    <property type="component" value="Unassembled WGS sequence"/>
</dbReference>
<dbReference type="Pfam" id="PF14065">
    <property type="entry name" value="Pvc16_N"/>
    <property type="match status" value="1"/>
</dbReference>
<protein>
    <submittedName>
        <fullName evidence="2">DUF4255 domain-containing protein</fullName>
    </submittedName>
</protein>